<evidence type="ECO:0000313" key="2">
    <source>
        <dbReference type="EMBL" id="TNM28162.1"/>
    </source>
</evidence>
<dbReference type="PROSITE" id="PS51186">
    <property type="entry name" value="GNAT"/>
    <property type="match status" value="1"/>
</dbReference>
<feature type="domain" description="N-acetyltransferase" evidence="1">
    <location>
        <begin position="117"/>
        <end position="250"/>
    </location>
</feature>
<dbReference type="Gene3D" id="3.40.630.30">
    <property type="match status" value="1"/>
</dbReference>
<accession>A0A5C4UX28</accession>
<dbReference type="AlphaFoldDB" id="A0A5C4UX28"/>
<dbReference type="InterPro" id="IPR016181">
    <property type="entry name" value="Acyl_CoA_acyltransferase"/>
</dbReference>
<reference evidence="2 3" key="1">
    <citation type="submission" date="2019-06" db="EMBL/GenBank/DDBJ databases">
        <title>Draft genome of Streptomyces sedi sp. JCM16909.</title>
        <authorList>
            <person name="Klykleung N."/>
            <person name="Tanasupawat S."/>
            <person name="Kudo T."/>
            <person name="Yuki M."/>
            <person name="Ohkuma M."/>
        </authorList>
    </citation>
    <scope>NUCLEOTIDE SEQUENCE [LARGE SCALE GENOMIC DNA]</scope>
    <source>
        <strain evidence="2 3">JCM 16909</strain>
    </source>
</reference>
<proteinExistence type="predicted"/>
<dbReference type="EMBL" id="VDGT01000014">
    <property type="protein sequence ID" value="TNM28162.1"/>
    <property type="molecule type" value="Genomic_DNA"/>
</dbReference>
<dbReference type="InterPro" id="IPR000182">
    <property type="entry name" value="GNAT_dom"/>
</dbReference>
<keyword evidence="2" id="KW-0808">Transferase</keyword>
<name>A0A5C4UX28_9ACTN</name>
<keyword evidence="3" id="KW-1185">Reference proteome</keyword>
<dbReference type="RefSeq" id="WP_139646753.1">
    <property type="nucleotide sequence ID" value="NZ_BAAAZS010000061.1"/>
</dbReference>
<dbReference type="InterPro" id="IPR027365">
    <property type="entry name" value="GNAT_acetyltra_YdfB-like"/>
</dbReference>
<comment type="caution">
    <text evidence="2">The sequence shown here is derived from an EMBL/GenBank/DDBJ whole genome shotgun (WGS) entry which is preliminary data.</text>
</comment>
<sequence>MVTDSLITGVRARWAGWAGVPASFPGRGEANVVVAPESGLCPPGWVGAVVLGGAALVTAPSEPTAELVRATLGALPAEARQVVSFGSPRGRGALPVVEVLGPAALAYVSAEWFRSGVAGEAVPVERLPARHAELARLAELAGREEVGEAGLEGITSPAFVVRDGGRVVAAAGYEGWTGGVAHVCVLTGARWRGRGLARATASAAVAHALAAGLLPQWRARVPASRRVAAALGFRELGTQISLLLADGQRG</sequence>
<protein>
    <submittedName>
        <fullName evidence="2">GNAT family N-acetyltransferase</fullName>
    </submittedName>
</protein>
<gene>
    <name evidence="2" type="ORF">FH715_18545</name>
</gene>
<organism evidence="2 3">
    <name type="scientific">Streptomyces sedi</name>
    <dbReference type="NCBI Taxonomy" id="555059"/>
    <lineage>
        <taxon>Bacteria</taxon>
        <taxon>Bacillati</taxon>
        <taxon>Actinomycetota</taxon>
        <taxon>Actinomycetes</taxon>
        <taxon>Kitasatosporales</taxon>
        <taxon>Streptomycetaceae</taxon>
        <taxon>Streptomyces</taxon>
    </lineage>
</organism>
<dbReference type="SUPFAM" id="SSF55729">
    <property type="entry name" value="Acyl-CoA N-acyltransferases (Nat)"/>
    <property type="match status" value="1"/>
</dbReference>
<dbReference type="GO" id="GO:0016747">
    <property type="term" value="F:acyltransferase activity, transferring groups other than amino-acyl groups"/>
    <property type="evidence" value="ECO:0007669"/>
    <property type="project" value="InterPro"/>
</dbReference>
<evidence type="ECO:0000313" key="3">
    <source>
        <dbReference type="Proteomes" id="UP000311713"/>
    </source>
</evidence>
<dbReference type="OrthoDB" id="4824241at2"/>
<dbReference type="Pfam" id="PF12746">
    <property type="entry name" value="GNAT_acetyltran"/>
    <property type="match status" value="1"/>
</dbReference>
<evidence type="ECO:0000259" key="1">
    <source>
        <dbReference type="PROSITE" id="PS51186"/>
    </source>
</evidence>
<dbReference type="Proteomes" id="UP000311713">
    <property type="component" value="Unassembled WGS sequence"/>
</dbReference>